<evidence type="ECO:0000256" key="2">
    <source>
        <dbReference type="ARBA" id="ARBA00023235"/>
    </source>
</evidence>
<dbReference type="InterPro" id="IPR007400">
    <property type="entry name" value="PrpF-like"/>
</dbReference>
<comment type="similarity">
    <text evidence="1">Belongs to the PrpF family.</text>
</comment>
<protein>
    <submittedName>
        <fullName evidence="3">PrpF domain-containing protein</fullName>
    </submittedName>
</protein>
<keyword evidence="2" id="KW-0413">Isomerase</keyword>
<proteinExistence type="inferred from homology"/>
<dbReference type="PANTHER" id="PTHR43709:SF2">
    <property type="entry name" value="DUF453 DOMAIN PROTEIN (AFU_ORTHOLOGUE AFUA_6G00360)"/>
    <property type="match status" value="1"/>
</dbReference>
<dbReference type="Pfam" id="PF04303">
    <property type="entry name" value="PrpF"/>
    <property type="match status" value="1"/>
</dbReference>
<dbReference type="PANTHER" id="PTHR43709">
    <property type="entry name" value="ACONITATE ISOMERASE-RELATED"/>
    <property type="match status" value="1"/>
</dbReference>
<dbReference type="RefSeq" id="WP_349230683.1">
    <property type="nucleotide sequence ID" value="NZ_JBBMFK010000001.1"/>
</dbReference>
<organism evidence="3 4">
    <name type="scientific">Pseudoflavonifractor intestinihominis</name>
    <dbReference type="NCBI Taxonomy" id="3133171"/>
    <lineage>
        <taxon>Bacteria</taxon>
        <taxon>Bacillati</taxon>
        <taxon>Bacillota</taxon>
        <taxon>Clostridia</taxon>
        <taxon>Eubacteriales</taxon>
        <taxon>Oscillospiraceae</taxon>
        <taxon>Pseudoflavonifractor</taxon>
    </lineage>
</organism>
<dbReference type="Gene3D" id="3.10.310.10">
    <property type="entry name" value="Diaminopimelate Epimerase, Chain A, domain 1"/>
    <property type="match status" value="2"/>
</dbReference>
<comment type="caution">
    <text evidence="3">The sequence shown here is derived from an EMBL/GenBank/DDBJ whole genome shotgun (WGS) entry which is preliminary data.</text>
</comment>
<name>A0ABV1E3Y4_9FIRM</name>
<evidence type="ECO:0000313" key="3">
    <source>
        <dbReference type="EMBL" id="MEQ2442002.1"/>
    </source>
</evidence>
<keyword evidence="4" id="KW-1185">Reference proteome</keyword>
<evidence type="ECO:0000313" key="4">
    <source>
        <dbReference type="Proteomes" id="UP001464378"/>
    </source>
</evidence>
<evidence type="ECO:0000256" key="1">
    <source>
        <dbReference type="ARBA" id="ARBA00007673"/>
    </source>
</evidence>
<accession>A0ABV1E3Y4</accession>
<gene>
    <name evidence="3" type="ORF">WMO64_00785</name>
</gene>
<dbReference type="EMBL" id="JBBMFK010000001">
    <property type="protein sequence ID" value="MEQ2442002.1"/>
    <property type="molecule type" value="Genomic_DNA"/>
</dbReference>
<reference evidence="3 4" key="1">
    <citation type="submission" date="2024-03" db="EMBL/GenBank/DDBJ databases">
        <title>Human intestinal bacterial collection.</title>
        <authorList>
            <person name="Pauvert C."/>
            <person name="Hitch T.C.A."/>
            <person name="Clavel T."/>
        </authorList>
    </citation>
    <scope>NUCLEOTIDE SEQUENCE [LARGE SCALE GENOMIC DNA]</scope>
    <source>
        <strain evidence="3 4">CLA-AP-H29</strain>
    </source>
</reference>
<dbReference type="SUPFAM" id="SSF54506">
    <property type="entry name" value="Diaminopimelate epimerase-like"/>
    <property type="match status" value="2"/>
</dbReference>
<sequence length="386" mass="40915">MHPEMEALCCAIVRGGTSKGIFIMKNELPADPVLRDKAILAIYGSPDLRQIDGLGGADTLTSKLAIIGPATKEGADVDYTFGQVSITDPFVDYGGNCGNISSAVGPFAIDMGLVEAVEPVTTVRIHLTNTGRILTAQVPVRGGKAAVEGDFAIDGVPGTGARITLDWSDVVGGITGRLLPTGSPRDVIQAGGRDYCVSVVDAGNVVVFIRAEELGLTGTETPAQIDGDQALMDRIEEIRGKVCQKIGLVERWEDARRLTPYQPFFAMVSAPAAHTCFNGVEVAADQVDVVSRLTFMLKMHKAYPVTGTVATGAVARVQGSVVWDLLSDKAKADGVLRIGHPSGIIPIEALADSAPGRTEIKKLGVYRTARMIMEGQVYVRKEVFHG</sequence>
<dbReference type="Proteomes" id="UP001464378">
    <property type="component" value="Unassembled WGS sequence"/>
</dbReference>